<evidence type="ECO:0000256" key="4">
    <source>
        <dbReference type="ARBA" id="ARBA00022884"/>
    </source>
</evidence>
<dbReference type="SUPFAM" id="SSF53178">
    <property type="entry name" value="Peptidyl-tRNA hydrolase-like"/>
    <property type="match status" value="1"/>
</dbReference>
<gene>
    <name evidence="9" type="ORF">A2936_04915</name>
</gene>
<dbReference type="CDD" id="cd00462">
    <property type="entry name" value="PTH"/>
    <property type="match status" value="1"/>
</dbReference>
<evidence type="ECO:0000256" key="5">
    <source>
        <dbReference type="ARBA" id="ARBA00038063"/>
    </source>
</evidence>
<dbReference type="Gene3D" id="3.40.50.1470">
    <property type="entry name" value="Peptidyl-tRNA hydrolase"/>
    <property type="match status" value="1"/>
</dbReference>
<keyword evidence="2" id="KW-0820">tRNA-binding</keyword>
<dbReference type="EMBL" id="MGEK01000025">
    <property type="protein sequence ID" value="OGL81733.1"/>
    <property type="molecule type" value="Genomic_DNA"/>
</dbReference>
<reference evidence="9 10" key="1">
    <citation type="journal article" date="2016" name="Nat. Commun.">
        <title>Thousands of microbial genomes shed light on interconnected biogeochemical processes in an aquifer system.</title>
        <authorList>
            <person name="Anantharaman K."/>
            <person name="Brown C.T."/>
            <person name="Hug L.A."/>
            <person name="Sharon I."/>
            <person name="Castelle C.J."/>
            <person name="Probst A.J."/>
            <person name="Thomas B.C."/>
            <person name="Singh A."/>
            <person name="Wilkins M.J."/>
            <person name="Karaoz U."/>
            <person name="Brodie E.L."/>
            <person name="Williams K.H."/>
            <person name="Hubbard S.S."/>
            <person name="Banfield J.F."/>
        </authorList>
    </citation>
    <scope>NUCLEOTIDE SEQUENCE [LARGE SCALE GENOMIC DNA]</scope>
</reference>
<dbReference type="InterPro" id="IPR018171">
    <property type="entry name" value="Pept_tRNA_hydro_CS"/>
</dbReference>
<dbReference type="InterPro" id="IPR001328">
    <property type="entry name" value="Pept_tRNA_hydro"/>
</dbReference>
<accession>A0A1F7UTV1</accession>
<dbReference type="PANTHER" id="PTHR17224">
    <property type="entry name" value="PEPTIDYL-TRNA HYDROLASE"/>
    <property type="match status" value="1"/>
</dbReference>
<organism evidence="9 10">
    <name type="scientific">Candidatus Uhrbacteria bacterium RIFCSPLOWO2_01_FULL_47_25</name>
    <dbReference type="NCBI Taxonomy" id="1802402"/>
    <lineage>
        <taxon>Bacteria</taxon>
        <taxon>Candidatus Uhriibacteriota</taxon>
    </lineage>
</organism>
<sequence>MYLIASLGNPSPEYDGTRHNLGRVAVERWLSQHDTQPINVQGFSGRAFHVAPTKLQATSYKLQAIIVTPDLGTYMNESGPAIAVVISFYRIPAENLILVHDDTDLPLGTIRISKDSSAAGHHGVESIINTLGTKSFVRLRLGIESRENKAIPSTENFVLQKFSKAEIPIMEKMLDRAVLTLNIIITDGSSQIITGHHYA</sequence>
<evidence type="ECO:0000256" key="8">
    <source>
        <dbReference type="RuleBase" id="RU004320"/>
    </source>
</evidence>
<comment type="caution">
    <text evidence="9">The sequence shown here is derived from an EMBL/GenBank/DDBJ whole genome shotgun (WGS) entry which is preliminary data.</text>
</comment>
<comment type="similarity">
    <text evidence="5 8">Belongs to the PTH family.</text>
</comment>
<name>A0A1F7UTV1_9BACT</name>
<evidence type="ECO:0000256" key="3">
    <source>
        <dbReference type="ARBA" id="ARBA00022801"/>
    </source>
</evidence>
<dbReference type="GO" id="GO:0004045">
    <property type="term" value="F:peptidyl-tRNA hydrolase activity"/>
    <property type="evidence" value="ECO:0007669"/>
    <property type="project" value="UniProtKB-EC"/>
</dbReference>
<keyword evidence="4" id="KW-0694">RNA-binding</keyword>
<protein>
    <recommendedName>
        <fullName evidence="6 7">Peptidyl-tRNA hydrolase</fullName>
        <ecNumber evidence="1 7">3.1.1.29</ecNumber>
    </recommendedName>
</protein>
<evidence type="ECO:0000313" key="9">
    <source>
        <dbReference type="EMBL" id="OGL81733.1"/>
    </source>
</evidence>
<dbReference type="Pfam" id="PF01195">
    <property type="entry name" value="Pept_tRNA_hydro"/>
    <property type="match status" value="1"/>
</dbReference>
<dbReference type="AlphaFoldDB" id="A0A1F7UTV1"/>
<dbReference type="EC" id="3.1.1.29" evidence="1 7"/>
<dbReference type="PANTHER" id="PTHR17224:SF1">
    <property type="entry name" value="PEPTIDYL-TRNA HYDROLASE"/>
    <property type="match status" value="1"/>
</dbReference>
<evidence type="ECO:0000256" key="6">
    <source>
        <dbReference type="ARBA" id="ARBA00050038"/>
    </source>
</evidence>
<evidence type="ECO:0000256" key="1">
    <source>
        <dbReference type="ARBA" id="ARBA00013260"/>
    </source>
</evidence>
<dbReference type="InterPro" id="IPR036416">
    <property type="entry name" value="Pept_tRNA_hydro_sf"/>
</dbReference>
<evidence type="ECO:0000256" key="7">
    <source>
        <dbReference type="RuleBase" id="RU000673"/>
    </source>
</evidence>
<dbReference type="PROSITE" id="PS01195">
    <property type="entry name" value="PEPT_TRNA_HYDROL_1"/>
    <property type="match status" value="1"/>
</dbReference>
<dbReference type="NCBIfam" id="TIGR00447">
    <property type="entry name" value="pth"/>
    <property type="match status" value="1"/>
</dbReference>
<evidence type="ECO:0000256" key="2">
    <source>
        <dbReference type="ARBA" id="ARBA00022555"/>
    </source>
</evidence>
<comment type="catalytic activity">
    <reaction evidence="7">
        <text>an N-acyl-L-alpha-aminoacyl-tRNA + H2O = an N-acyl-L-amino acid + a tRNA + H(+)</text>
        <dbReference type="Rhea" id="RHEA:54448"/>
        <dbReference type="Rhea" id="RHEA-COMP:10123"/>
        <dbReference type="Rhea" id="RHEA-COMP:13883"/>
        <dbReference type="ChEBI" id="CHEBI:15377"/>
        <dbReference type="ChEBI" id="CHEBI:15378"/>
        <dbReference type="ChEBI" id="CHEBI:59874"/>
        <dbReference type="ChEBI" id="CHEBI:78442"/>
        <dbReference type="ChEBI" id="CHEBI:138191"/>
        <dbReference type="EC" id="3.1.1.29"/>
    </reaction>
</comment>
<evidence type="ECO:0000313" key="10">
    <source>
        <dbReference type="Proteomes" id="UP000176846"/>
    </source>
</evidence>
<dbReference type="Proteomes" id="UP000176846">
    <property type="component" value="Unassembled WGS sequence"/>
</dbReference>
<proteinExistence type="inferred from homology"/>
<keyword evidence="3 7" id="KW-0378">Hydrolase</keyword>
<dbReference type="GO" id="GO:0000049">
    <property type="term" value="F:tRNA binding"/>
    <property type="evidence" value="ECO:0007669"/>
    <property type="project" value="UniProtKB-KW"/>
</dbReference>